<comment type="subcellular location">
    <subcellularLocation>
        <location evidence="2">Membrane</location>
    </subcellularLocation>
</comment>
<dbReference type="AlphaFoldDB" id="A0A1N6W582"/>
<dbReference type="CDD" id="cd00075">
    <property type="entry name" value="HATPase"/>
    <property type="match status" value="1"/>
</dbReference>
<gene>
    <name evidence="11" type="ORF">SAMN05878282_1094</name>
</gene>
<reference evidence="11 12" key="1">
    <citation type="submission" date="2017-01" db="EMBL/GenBank/DDBJ databases">
        <authorList>
            <person name="Mah S.A."/>
            <person name="Swanson W.J."/>
            <person name="Moy G.W."/>
            <person name="Vacquier V.D."/>
        </authorList>
    </citation>
    <scope>NUCLEOTIDE SEQUENCE [LARGE SCALE GENOMIC DNA]</scope>
    <source>
        <strain evidence="11 12">RU36E</strain>
    </source>
</reference>
<keyword evidence="7 11" id="KW-0418">Kinase</keyword>
<accession>A0A1N6W582</accession>
<protein>
    <recommendedName>
        <fullName evidence="3">histidine kinase</fullName>
        <ecNumber evidence="3">2.7.13.3</ecNumber>
    </recommendedName>
</protein>
<evidence type="ECO:0000256" key="1">
    <source>
        <dbReference type="ARBA" id="ARBA00000085"/>
    </source>
</evidence>
<evidence type="ECO:0000313" key="11">
    <source>
        <dbReference type="EMBL" id="SIQ85125.1"/>
    </source>
</evidence>
<comment type="catalytic activity">
    <reaction evidence="1">
        <text>ATP + protein L-histidine = ADP + protein N-phospho-L-histidine.</text>
        <dbReference type="EC" id="2.7.13.3"/>
    </reaction>
</comment>
<evidence type="ECO:0000256" key="3">
    <source>
        <dbReference type="ARBA" id="ARBA00012438"/>
    </source>
</evidence>
<feature type="domain" description="Histidine kinase" evidence="10">
    <location>
        <begin position="44"/>
        <end position="156"/>
    </location>
</feature>
<dbReference type="GO" id="GO:0004673">
    <property type="term" value="F:protein histidine kinase activity"/>
    <property type="evidence" value="ECO:0007669"/>
    <property type="project" value="UniProtKB-EC"/>
</dbReference>
<keyword evidence="9" id="KW-0472">Membrane</keyword>
<proteinExistence type="predicted"/>
<dbReference type="InterPro" id="IPR005467">
    <property type="entry name" value="His_kinase_dom"/>
</dbReference>
<evidence type="ECO:0000256" key="5">
    <source>
        <dbReference type="ARBA" id="ARBA00022679"/>
    </source>
</evidence>
<evidence type="ECO:0000256" key="7">
    <source>
        <dbReference type="ARBA" id="ARBA00022777"/>
    </source>
</evidence>
<dbReference type="SMART" id="SM00387">
    <property type="entry name" value="HATPase_c"/>
    <property type="match status" value="1"/>
</dbReference>
<keyword evidence="6" id="KW-0812">Transmembrane</keyword>
<dbReference type="Pfam" id="PF02518">
    <property type="entry name" value="HATPase_c"/>
    <property type="match status" value="1"/>
</dbReference>
<dbReference type="EC" id="2.7.13.3" evidence="3"/>
<name>A0A1N6W582_AQUAC</name>
<dbReference type="InterPro" id="IPR004358">
    <property type="entry name" value="Sig_transdc_His_kin-like_C"/>
</dbReference>
<organism evidence="11 12">
    <name type="scientific">Aquipseudomonas alcaligenes</name>
    <name type="common">Pseudomonas alcaligenes</name>
    <dbReference type="NCBI Taxonomy" id="43263"/>
    <lineage>
        <taxon>Bacteria</taxon>
        <taxon>Pseudomonadati</taxon>
        <taxon>Pseudomonadota</taxon>
        <taxon>Gammaproteobacteria</taxon>
        <taxon>Pseudomonadales</taxon>
        <taxon>Pseudomonadaceae</taxon>
        <taxon>Aquipseudomonas</taxon>
    </lineage>
</organism>
<dbReference type="PANTHER" id="PTHR45436:SF5">
    <property type="entry name" value="SENSOR HISTIDINE KINASE TRCS"/>
    <property type="match status" value="1"/>
</dbReference>
<dbReference type="GO" id="GO:0005886">
    <property type="term" value="C:plasma membrane"/>
    <property type="evidence" value="ECO:0007669"/>
    <property type="project" value="TreeGrafter"/>
</dbReference>
<dbReference type="SUPFAM" id="SSF55874">
    <property type="entry name" value="ATPase domain of HSP90 chaperone/DNA topoisomerase II/histidine kinase"/>
    <property type="match status" value="1"/>
</dbReference>
<evidence type="ECO:0000313" key="12">
    <source>
        <dbReference type="Proteomes" id="UP000185841"/>
    </source>
</evidence>
<dbReference type="Proteomes" id="UP000185841">
    <property type="component" value="Unassembled WGS sequence"/>
</dbReference>
<dbReference type="InterPro" id="IPR003594">
    <property type="entry name" value="HATPase_dom"/>
</dbReference>
<dbReference type="GO" id="GO:0000160">
    <property type="term" value="P:phosphorelay signal transduction system"/>
    <property type="evidence" value="ECO:0007669"/>
    <property type="project" value="TreeGrafter"/>
</dbReference>
<dbReference type="PROSITE" id="PS50109">
    <property type="entry name" value="HIS_KIN"/>
    <property type="match status" value="1"/>
</dbReference>
<keyword evidence="4" id="KW-0597">Phosphoprotein</keyword>
<evidence type="ECO:0000256" key="9">
    <source>
        <dbReference type="ARBA" id="ARBA00023136"/>
    </source>
</evidence>
<dbReference type="EMBL" id="FTMP01000009">
    <property type="protein sequence ID" value="SIQ85125.1"/>
    <property type="molecule type" value="Genomic_DNA"/>
</dbReference>
<dbReference type="InterPro" id="IPR036890">
    <property type="entry name" value="HATPase_C_sf"/>
</dbReference>
<evidence type="ECO:0000259" key="10">
    <source>
        <dbReference type="PROSITE" id="PS50109"/>
    </source>
</evidence>
<dbReference type="InterPro" id="IPR050428">
    <property type="entry name" value="TCS_sensor_his_kinase"/>
</dbReference>
<dbReference type="PANTHER" id="PTHR45436">
    <property type="entry name" value="SENSOR HISTIDINE KINASE YKOH"/>
    <property type="match status" value="1"/>
</dbReference>
<keyword evidence="8" id="KW-1133">Transmembrane helix</keyword>
<evidence type="ECO:0000256" key="6">
    <source>
        <dbReference type="ARBA" id="ARBA00022692"/>
    </source>
</evidence>
<dbReference type="PRINTS" id="PR00344">
    <property type="entry name" value="BCTRLSENSOR"/>
</dbReference>
<dbReference type="Gene3D" id="3.30.565.10">
    <property type="entry name" value="Histidine kinase-like ATPase, C-terminal domain"/>
    <property type="match status" value="1"/>
</dbReference>
<evidence type="ECO:0000256" key="2">
    <source>
        <dbReference type="ARBA" id="ARBA00004370"/>
    </source>
</evidence>
<evidence type="ECO:0000256" key="8">
    <source>
        <dbReference type="ARBA" id="ARBA00022989"/>
    </source>
</evidence>
<evidence type="ECO:0000256" key="4">
    <source>
        <dbReference type="ARBA" id="ARBA00022553"/>
    </source>
</evidence>
<keyword evidence="5" id="KW-0808">Transferase</keyword>
<sequence>MTAWPSADRLRASRPVLLQGLLADFPVGRILFEQRLSTDHYWCDAGLLHVAVRNLLASADRHAPPEAQVRLLVRERDEQVLLSVSHPGALIPEDERGRLFHKYSRGRQAQSSAGAGLGLFMVQRIAQLHGGDVLLTGHGGEEEVCCCLNLRLSIGESEPPAHMSQRALTA</sequence>